<keyword evidence="1" id="KW-0732">Signal</keyword>
<keyword evidence="3" id="KW-1185">Reference proteome</keyword>
<comment type="caution">
    <text evidence="2">The sequence shown here is derived from an EMBL/GenBank/DDBJ whole genome shotgun (WGS) entry which is preliminary data.</text>
</comment>
<evidence type="ECO:0000256" key="1">
    <source>
        <dbReference type="SAM" id="SignalP"/>
    </source>
</evidence>
<protein>
    <recommendedName>
        <fullName evidence="4">Secreted protein</fullName>
    </recommendedName>
</protein>
<sequence length="121" mass="12818">MQTLITVAVFLYACCGVSAGVLNTRDSSGCKKGEYSTVCSSDAKKAIFCYASGQTADLQDCPKADCQLDNNGDAVCGDSAPTTLKQPHGRHYGIGPHQCSEVQDYDDGAYVCSQQYDQLSG</sequence>
<name>A0A139HD78_9PEZI</name>
<feature type="chain" id="PRO_5007806468" description="Secreted protein" evidence="1">
    <location>
        <begin position="20"/>
        <end position="121"/>
    </location>
</feature>
<accession>A0A139HD78</accession>
<organism evidence="2 3">
    <name type="scientific">Pseudocercospora eumusae</name>
    <dbReference type="NCBI Taxonomy" id="321146"/>
    <lineage>
        <taxon>Eukaryota</taxon>
        <taxon>Fungi</taxon>
        <taxon>Dikarya</taxon>
        <taxon>Ascomycota</taxon>
        <taxon>Pezizomycotina</taxon>
        <taxon>Dothideomycetes</taxon>
        <taxon>Dothideomycetidae</taxon>
        <taxon>Mycosphaerellales</taxon>
        <taxon>Mycosphaerellaceae</taxon>
        <taxon>Pseudocercospora</taxon>
    </lineage>
</organism>
<dbReference type="OrthoDB" id="10398132at2759"/>
<dbReference type="AlphaFoldDB" id="A0A139HD78"/>
<feature type="signal peptide" evidence="1">
    <location>
        <begin position="1"/>
        <end position="19"/>
    </location>
</feature>
<gene>
    <name evidence="2" type="ORF">AC578_3339</name>
</gene>
<reference evidence="2 3" key="1">
    <citation type="submission" date="2015-07" db="EMBL/GenBank/DDBJ databases">
        <title>Comparative genomics of the Sigatoka disease complex on banana suggests a link between parallel evolutionary changes in Pseudocercospora fijiensis and Pseudocercospora eumusae and increased virulence on the banana host.</title>
        <authorList>
            <person name="Chang T.-C."/>
            <person name="Salvucci A."/>
            <person name="Crous P.W."/>
            <person name="Stergiopoulos I."/>
        </authorList>
    </citation>
    <scope>NUCLEOTIDE SEQUENCE [LARGE SCALE GENOMIC DNA]</scope>
    <source>
        <strain evidence="2 3">CBS 114824</strain>
    </source>
</reference>
<proteinExistence type="predicted"/>
<evidence type="ECO:0000313" key="2">
    <source>
        <dbReference type="EMBL" id="KXT00376.1"/>
    </source>
</evidence>
<evidence type="ECO:0008006" key="4">
    <source>
        <dbReference type="Google" id="ProtNLM"/>
    </source>
</evidence>
<evidence type="ECO:0000313" key="3">
    <source>
        <dbReference type="Proteomes" id="UP000070133"/>
    </source>
</evidence>
<dbReference type="EMBL" id="LFZN01000074">
    <property type="protein sequence ID" value="KXT00376.1"/>
    <property type="molecule type" value="Genomic_DNA"/>
</dbReference>
<dbReference type="Proteomes" id="UP000070133">
    <property type="component" value="Unassembled WGS sequence"/>
</dbReference>